<dbReference type="RefSeq" id="WP_259645053.1">
    <property type="nucleotide sequence ID" value="NZ_RBRE01000079.1"/>
</dbReference>
<gene>
    <name evidence="1" type="ORF">ALQ04_03570</name>
</gene>
<dbReference type="InterPro" id="IPR051923">
    <property type="entry name" value="Glycosyl_Hydrolase_39"/>
</dbReference>
<accession>A0A3M4LMH0</accession>
<name>A0A3M4LMH0_PSECI</name>
<dbReference type="AlphaFoldDB" id="A0A3M4LMH0"/>
<evidence type="ECO:0000313" key="2">
    <source>
        <dbReference type="Proteomes" id="UP000277236"/>
    </source>
</evidence>
<reference evidence="1 2" key="1">
    <citation type="submission" date="2018-08" db="EMBL/GenBank/DDBJ databases">
        <title>Recombination of ecologically and evolutionarily significant loci maintains genetic cohesion in the Pseudomonas syringae species complex.</title>
        <authorList>
            <person name="Dillon M."/>
            <person name="Thakur S."/>
            <person name="Almeida R.N.D."/>
            <person name="Weir B.S."/>
            <person name="Guttman D.S."/>
        </authorList>
    </citation>
    <scope>NUCLEOTIDE SEQUENCE [LARGE SCALE GENOMIC DNA]</scope>
    <source>
        <strain evidence="1 2">ICMP 3353</strain>
    </source>
</reference>
<evidence type="ECO:0000313" key="1">
    <source>
        <dbReference type="EMBL" id="RMQ42676.1"/>
    </source>
</evidence>
<dbReference type="EMBL" id="RBRE01000079">
    <property type="protein sequence ID" value="RMQ42676.1"/>
    <property type="molecule type" value="Genomic_DNA"/>
</dbReference>
<sequence length="459" mass="51834">MSRTPASCSDGVKTAALGPASFSHSLCWRKLLMVLLSWLLSIRIALGEETFIIGVDTQLMNDNGSSAKVLRLLEEAGVNSVRDDAYWSTVEPRRGFMRIDPAWREYLSKTQEHRLRPLLVLGYGNPFYENYAKPRQPPVSLAFGNYVSFVSRELADSVDLYEIWNEWDRDNPVDAWATKDYSNLIEDSVAHIRKQKQPVTILAGAVTSLGMELGFADRLIQNGILNQVDGLSLHPYVHCRHEERHTPERWIAWLRWIDADLRTLAARPVPLYLTEMGWPTNTGKCGISEQTQAAFLARSFFLAQTVPDIKGLWWNGLIDSGRDSNDPQQNFGLLKYDLSLKPSYLTLKAISSTLLEYRYDAEKSRELGSTYLLRFAKGAEQILVAWTTGTPRRTHVEASSMQHGTVRMIDSGQPERGLFDTDIVWSCNDARCSAQVPIDEFPKIISLGTRPALFAHDAH</sequence>
<dbReference type="GO" id="GO:0004553">
    <property type="term" value="F:hydrolase activity, hydrolyzing O-glycosyl compounds"/>
    <property type="evidence" value="ECO:0007669"/>
    <property type="project" value="TreeGrafter"/>
</dbReference>
<dbReference type="SUPFAM" id="SSF51445">
    <property type="entry name" value="(Trans)glycosidases"/>
    <property type="match status" value="1"/>
</dbReference>
<dbReference type="Proteomes" id="UP000277236">
    <property type="component" value="Unassembled WGS sequence"/>
</dbReference>
<dbReference type="Gene3D" id="3.20.20.80">
    <property type="entry name" value="Glycosidases"/>
    <property type="match status" value="1"/>
</dbReference>
<evidence type="ECO:0008006" key="3">
    <source>
        <dbReference type="Google" id="ProtNLM"/>
    </source>
</evidence>
<proteinExistence type="predicted"/>
<dbReference type="PANTHER" id="PTHR12631:SF10">
    <property type="entry name" value="BETA-XYLOSIDASE-LIKE PROTEIN-RELATED"/>
    <property type="match status" value="1"/>
</dbReference>
<dbReference type="PANTHER" id="PTHR12631">
    <property type="entry name" value="ALPHA-L-IDURONIDASE"/>
    <property type="match status" value="1"/>
</dbReference>
<protein>
    <recommendedName>
        <fullName evidence="3">Asl1-like glycosyl hydrolase catalytic domain-containing protein</fullName>
    </recommendedName>
</protein>
<comment type="caution">
    <text evidence="1">The sequence shown here is derived from an EMBL/GenBank/DDBJ whole genome shotgun (WGS) entry which is preliminary data.</text>
</comment>
<organism evidence="1 2">
    <name type="scientific">Pseudomonas cichorii</name>
    <dbReference type="NCBI Taxonomy" id="36746"/>
    <lineage>
        <taxon>Bacteria</taxon>
        <taxon>Pseudomonadati</taxon>
        <taxon>Pseudomonadota</taxon>
        <taxon>Gammaproteobacteria</taxon>
        <taxon>Pseudomonadales</taxon>
        <taxon>Pseudomonadaceae</taxon>
        <taxon>Pseudomonas</taxon>
    </lineage>
</organism>
<dbReference type="InterPro" id="IPR017853">
    <property type="entry name" value="GH"/>
</dbReference>